<feature type="domain" description="Calx-beta" evidence="5">
    <location>
        <begin position="490"/>
        <end position="595"/>
    </location>
</feature>
<dbReference type="Gene3D" id="2.60.40.2030">
    <property type="match status" value="37"/>
</dbReference>
<feature type="domain" description="Calx-beta" evidence="5">
    <location>
        <begin position="2378"/>
        <end position="2489"/>
    </location>
</feature>
<reference evidence="6 7" key="1">
    <citation type="submission" date="2019-11" db="EMBL/GenBank/DDBJ databases">
        <title>Caenimonas koreensis gen. nov., sp. nov., isolated from activated sludge.</title>
        <authorList>
            <person name="Seung H.R."/>
        </authorList>
    </citation>
    <scope>NUCLEOTIDE SEQUENCE [LARGE SCALE GENOMIC DNA]</scope>
    <source>
        <strain evidence="6 7">EMB320</strain>
    </source>
</reference>
<feature type="compositionally biased region" description="Polar residues" evidence="4">
    <location>
        <begin position="2049"/>
        <end position="2058"/>
    </location>
</feature>
<evidence type="ECO:0000256" key="2">
    <source>
        <dbReference type="ARBA" id="ARBA00022737"/>
    </source>
</evidence>
<dbReference type="EMBL" id="WJBU01000012">
    <property type="protein sequence ID" value="MRD48414.1"/>
    <property type="molecule type" value="Genomic_DNA"/>
</dbReference>
<feature type="domain" description="Calx-beta" evidence="5">
    <location>
        <begin position="1924"/>
        <end position="2033"/>
    </location>
</feature>
<feature type="domain" description="Calx-beta" evidence="5">
    <location>
        <begin position="2150"/>
        <end position="2259"/>
    </location>
</feature>
<dbReference type="SUPFAM" id="SSF141072">
    <property type="entry name" value="CalX-like"/>
    <property type="match status" value="37"/>
</dbReference>
<dbReference type="Pfam" id="PF03160">
    <property type="entry name" value="Calx-beta"/>
    <property type="match status" value="32"/>
</dbReference>
<feature type="domain" description="Calx-beta" evidence="5">
    <location>
        <begin position="3759"/>
        <end position="3869"/>
    </location>
</feature>
<feature type="domain" description="Calx-beta" evidence="5">
    <location>
        <begin position="4217"/>
        <end position="4328"/>
    </location>
</feature>
<feature type="domain" description="Calx-beta" evidence="5">
    <location>
        <begin position="926"/>
        <end position="1032"/>
    </location>
</feature>
<evidence type="ECO:0000313" key="6">
    <source>
        <dbReference type="EMBL" id="MRD48414.1"/>
    </source>
</evidence>
<feature type="domain" description="Calx-beta" evidence="5">
    <location>
        <begin position="4333"/>
        <end position="4443"/>
    </location>
</feature>
<dbReference type="RefSeq" id="WP_153585723.1">
    <property type="nucleotide sequence ID" value="NZ_WJBU01000012.1"/>
</dbReference>
<feature type="domain" description="Calx-beta" evidence="5">
    <location>
        <begin position="2839"/>
        <end position="2949"/>
    </location>
</feature>
<feature type="domain" description="Calx-beta" evidence="5">
    <location>
        <begin position="3529"/>
        <end position="3639"/>
    </location>
</feature>
<keyword evidence="7" id="KW-1185">Reference proteome</keyword>
<feature type="non-terminal residue" evidence="6">
    <location>
        <position position="4582"/>
    </location>
</feature>
<dbReference type="InterPro" id="IPR003644">
    <property type="entry name" value="Calx_beta"/>
</dbReference>
<feature type="domain" description="Calx-beta" evidence="5">
    <location>
        <begin position="1472"/>
        <end position="1581"/>
    </location>
</feature>
<evidence type="ECO:0000259" key="5">
    <source>
        <dbReference type="SMART" id="SM00237"/>
    </source>
</evidence>
<evidence type="ECO:0000256" key="3">
    <source>
        <dbReference type="ARBA" id="ARBA00022837"/>
    </source>
</evidence>
<dbReference type="GO" id="GO:0007154">
    <property type="term" value="P:cell communication"/>
    <property type="evidence" value="ECO:0007669"/>
    <property type="project" value="InterPro"/>
</dbReference>
<protein>
    <recommendedName>
        <fullName evidence="5">Calx-beta domain-containing protein</fullName>
    </recommendedName>
</protein>
<evidence type="ECO:0000256" key="1">
    <source>
        <dbReference type="ARBA" id="ARBA00022729"/>
    </source>
</evidence>
<feature type="domain" description="Calx-beta" evidence="5">
    <location>
        <begin position="3643"/>
        <end position="3754"/>
    </location>
</feature>
<dbReference type="GO" id="GO:0016020">
    <property type="term" value="C:membrane"/>
    <property type="evidence" value="ECO:0007669"/>
    <property type="project" value="InterPro"/>
</dbReference>
<feature type="domain" description="Calx-beta" evidence="5">
    <location>
        <begin position="1364"/>
        <end position="1468"/>
    </location>
</feature>
<organism evidence="6 7">
    <name type="scientific">Caenimonas koreensis DSM 17982</name>
    <dbReference type="NCBI Taxonomy" id="1121255"/>
    <lineage>
        <taxon>Bacteria</taxon>
        <taxon>Pseudomonadati</taxon>
        <taxon>Pseudomonadota</taxon>
        <taxon>Betaproteobacteria</taxon>
        <taxon>Burkholderiales</taxon>
        <taxon>Comamonadaceae</taxon>
        <taxon>Caenimonas</taxon>
    </lineage>
</organism>
<dbReference type="SMART" id="SM00237">
    <property type="entry name" value="Calx_beta"/>
    <property type="match status" value="22"/>
</dbReference>
<feature type="domain" description="Calx-beta" evidence="5">
    <location>
        <begin position="381"/>
        <end position="486"/>
    </location>
</feature>
<feature type="domain" description="Calx-beta" evidence="5">
    <location>
        <begin position="3068"/>
        <end position="3179"/>
    </location>
</feature>
<sequence length="4582" mass="451099">MAEAKFVGTVVLIEGVAFARDPQGNQRQLKFGDPVFEGEVIIALDGAQVELSFENGAHLLVRAKEDVRLDQALFENIMPEGGKSALLGRIGEETAPATVTNDNSNAVNPQDGGGIDDGNTFVLLDRVVEPLTPLNDLVLTSQVWPKIDLPYAPPVSNIPAPPTPGPLPGTPTQIDTVTSTNTTEGNTLVHRVTLTGGSTFDQDFAFTLTGGSASTNDYGTPTFSDGVTLVGGRLTVPAGVSTFTITIPTTPDIVYEGDETVIVTVGGKTGTGTIIDNDPPPEIAVVTITNDVVTEGSVLVHTVTLTNTSATPATLSFGLAGNTASAGDFGAPTFSNGVTLLNGQLTVPVGVTSFTVSIPTIQDTIAEPTETLDLTVGGKSAVGTILDNDPAPTIASITDATVSEGNTLVHTVSLAGSSQTATTFSFGLAGNTASSGDFGGPVFSNGVTMSAGVLTVPAGVTSFTVSIPTIQDTIAEPTETLGLTVGGLSAVGTILDNDPAPAISSITDATVSEGNTLVHTVSLAGTSQSASVFSFGLAGVTAEPGDFGSPSFSNGVTLDGGLLTVPAGVTSFTISIPTVQDTVFENTETLHVSVGGLVGVGTILDDEAPPVIASITDSTVPEGNSLVHTVTLTGAAEAATTYSFSIAGITASPADIGAPVFSDGVTLSGGVLTVPAGVTSFTVSIPTVDDTVFEGTETLDVTVGGLTGVGTILENDLAPSIASITNDAVPEGDSLLHTVTLSGVSTMAQTYAFNVAGVTASAGDFGAPTFSNGVSLNGGVLTVPAGVTSFTISIPTVEDAIHEGDETLNVSVGGLVGIGTILEDDPLPTVASITDATVTEGNTLVHTVQLAGSSTTPTSFAFTLAGVTASAGDFGAPVFSNGVTLAGGQLTVPAGVTTFTISVPTINDTVYENTETVNVSVGNLTAVGTILDNDTPPAVSSITSDAVVEGNSLVHNVRIVGTSTEPTVYSFSVAGTTASPGDFTLPPVFTNGVTLSGGFVTVPAGVTRFSITIPTVDDAIIENDERLTVQLGSLSAIGTIHDNDVAGPPVNTVPGTQNDIEDTSVVFNSANGNAIKVTNTAGGQLTVTLTVTHGTLDVLHLGGVSVSDNGTGTVTIIGPAAQINQALNDLTFNPVADFNGNAVLTVKTTNGTFTDTDTITIAVTPVVDIASDTAVTDANVPVDINVFANDTFENPDQRITAVNGNAITDGGASVSVANGSVALVGGHLVFTPQSGFAGPVPTFTYTVTSGTVTETANVNVLVNATAVIASVTDATIVEGGNLVHTVTLSDVTSIPLSYAFTLSDGTASSGDYGSPVFSNGVTFAAGTITVPAGVTAFTVTIPTTPDLLDESDETVHLDVGGVTATGTILDDDTVTVQSIADATILEGGDLVHTVTLSGAADASRTFSFSLNDGTATAGDYGSATFTNGVTLSGGLITVPAGVTSFDVVVPTIADNVYEPDETVNLTVGGASAVGTILNDDSAPAVSQVTNDTQTEGTSLVHTVTLTNPSSTAQTYSYTLGGGTATGSGTDYTTPPTFSDGVTLAAGVLTVPAGVTSFTITVPTTPDTIDEGVSEDYGLTVGGVAASGTILDDDGASAISSVTDDSQMEGTDLVHTVTLSNASAVDTVYTFSLGGGTATGGGTDYSTPPTFSDGVTLSLGLLTVPAGVTSFTFTVPTTLDTIDEGASENYNVTVGGVAAVGTILDDDNAPTITSVTNDTQLEGTDLVHTVTLSNASSVTTTYTYSLGGGTATGGGTDYTTPPTFSDGVTLAAGVLTVPAGVTTFSITVPTTQDTIDEGASEDYGVTVGGVAATGTITDDDNAPTISSVTDDTQLEGANLVHTVTLSNPSSVDTTYTYTLADGTATGGGVDYSTPPTFSDGVTLAAGVLTVPAGVTSFTLTVPTTLDTIDEGASENYSLTVGGVAATGTITDDDNAPTIASVTSDTQTEGVTLVHTVTLTNPSSIDTTFAYSLGGGSATGGGVDYTTPPTFSDGVTLAAGVLTVPAGVTAFTITVPTIQDTIDEGASENYDLSVGGVGATGTIVDDDDPSNVGSVTSDTQTEGTDLVHTVTLSNASAVDTVYTFSLGGGSATGGGVDYTTPPAFSDGVTLSGGLLTVPAGVTTFTVTVPTLQDTIDEGASEDYSIVVGGVAATGTILDDDNAPTVASVTSDAQAEGTSLVHTVTLSNASSADVTFTYTLGGGSATGGGTDYTTPPTFSDGVTLAGGILTVPAGVTTFTLTVPTTLDTIDEGASEDYNLSVGGVGATGTIIDDDAAPTIASVSSASATESTSIIHTVNLSNASSSATTFTLTLEDVTATGAGADYTSSLDDTAFTNGVTIAGGVITVPAGVTTFSVSVPTTSDTIDEPNETYNLTVGGASGVGTILDDDNAPTISSVSSASATESTSIVHTVNLSNPSSSATTFTLTLGDVSATGGGTDYTSALDDTAFTNGVTIAGGVITVPAGVTTFSVSVPTTSDTIDEADETYNLTVGGASGVGTILDDDNAPTISSVSSASATESTSIVHTVNLSNASSSATTFTLTLGDVTATGGGTDYTSALTSTAFTNGVTIAGGVITVPAGVTTFSVSVATTADTTDEADETYNLTVGGASGVGTILDDDNAPTISSVSSASATESTSIIHTVNLSNASSSATTFTLTLGDVSATGGGTDYTSALTNTAFTNGVTISGGVITVPAGVTTFSVSVPTTSDTIDEPNETYNLTVGGASGVGTIIDDDNAPTISSVSSASATESTSIVHTVNLSNPSSSATTFTLTLGDVSATGGGTDYTSALDDTAFTNGVTIAGGVITVPAGVTTFSVSVPTTSDTIDEPNETYNLTVGGASGVGTVIDDDNAPTISSVSSASATESTSIVHTVNLSNASSSATTFTLTLGDVTAAGGGTDYTSALDDTAFTNGVTIAGGVITVPAGVTTFSVSVPTTSDTIDEADETYNLTVGGASGVGTIIDDDNAPTISSVSSASATESTSIVHTVNLSNASSSATTFTLTLGDVTATGGGADYTSSLDDTAFTNGVTIAGGVITVPAGVTTFSVSVPTTSDTIDEPNETYNLTVGGASGVGTILDDDNAPTISSVSSASATESTSIVHTVNLSNASSSATTFTLTLGDVTATGGGTDYTSALTSTAFTNGVTIAGGVITVPAGVTTFSVSVPTTSDTIDEADETYNLTVGGASGVGTILDDDNAPTISSVSSASAMESTSIVHTVNLSNASSSATTFTLTLGDVTATGGGTDYTSSLTSTAFTNGVTIAGGVITVPAGVTTFSVSVATTADTTDEADETYNLTVGGASGVGTILDDDNAPTISSVSSASATESTSIVHTVNLSNPSSSATTFTLTLGDVSATGGGTDYTSALDDTAFTNGVTIAGGVITVPAGVTTFSVSVATTADTIDEADETYNLTVGGASGVGTILDDDNAPTISSVSSASATESTSIVHTVNLSNPSSSATTFTLTLGDVTATGGGTDYTSALDDTAFTNGVTISGGVITVPAGVTAFSVSVPTTSDTIDEADETYNLTVGGASGVGTVIDDDNAPTISSVSSASATESTSIVHTVNLSNASSSATTFTLTLGDVTASGGGTDYTSSLTSTAFTNGVTIAGGVITVPAGVTTFSVSVPTTSDTIDEADETYNLTVGGTSGVGTILDDDAAPTISSVSSASATESTSIVHTVNLSNASSSATTFTLTLGDVTATGGGTDYTSALTSTAFTNGVTIAGGVITVPAGVTSFSVSVPTTSDTIDEVNETYNLTVGGASGVGTVIDDDPAPTISSVSSASATEATSIVHTVNLSNASSSATTFTLTLGDVTATGGGTDYTSALTSTAFTNGVTIAGGVITVPAGVTSFSVSVPTTSDTIDEPNEAYNLTVGGASGVGTIIDDDPAPTISSVTSASATESTSIIHTVNLSNASSSATTFTLTLADVTATGGGADYTSALDDTAFTNGVTIAGGVITVPAGVTAFSVSVATTSDTIDEANETYNLTVGGASGVGTIIDDDNAPTISSVSSASATEATSIVHTVNLSNASSSATTFTLTLGDVTATGGGTDYTSALTSTAFTNGVTIAGGVITVPAGVTMFSVSVPTTSDSIDEANETYNLTVGGASGVGTVIDDDPAPTISSVTSASATEATSIVHTVSLSNPSSSATTFTLTLGDVTATGGTDYTATLDDTAFTNGVTIAGGVITVPAGVTTFSVSVPTTSDTIDEADETYNLTVGSASGVGTILDDDAAPTISSVSSASATESTSIVHTVNLSNASSSATTFTLTLGDVTATGGGTDYTSALTSTAFTNGVTISGGVITVPAGVTTFSVSVPTTSDTIDEPNETYNLTVDGASGVGTVIDDDNAPTISSVSSASATEATSIVHTVNLSNPSSSATTFTLTLGDVTATGGGTDYISALTSTAFTNGVTISGGVITVPAGVTTFSVSVATTSDTIDEPNETYNLTVGGASGVGTILDDDPPPTISSVSSASATEATSIVHTVNLSNASSSATTFTLTLGDVTATGGGTDYTSALTSTAFTNGVTIAGGVITVPAGVTTFSVSVATTIDTIDEPNETYNVTVGGASGVGTIIDDDNAPTISSVSSAS</sequence>
<gene>
    <name evidence="6" type="ORF">GHT07_14095</name>
</gene>
<dbReference type="Proteomes" id="UP000487350">
    <property type="component" value="Unassembled WGS sequence"/>
</dbReference>
<feature type="region of interest" description="Disordered" evidence="4">
    <location>
        <begin position="2039"/>
        <end position="2058"/>
    </location>
</feature>
<feature type="domain" description="Calx-beta" evidence="5">
    <location>
        <begin position="1811"/>
        <end position="1920"/>
    </location>
</feature>
<feature type="domain" description="Calx-beta" evidence="5">
    <location>
        <begin position="817"/>
        <end position="922"/>
    </location>
</feature>
<keyword evidence="1" id="KW-0732">Signal</keyword>
<accession>A0A844AWF0</accession>
<feature type="domain" description="Calx-beta" evidence="5">
    <location>
        <begin position="1698"/>
        <end position="1807"/>
    </location>
</feature>
<feature type="domain" description="Calx-beta" evidence="5">
    <location>
        <begin position="3989"/>
        <end position="4099"/>
    </location>
</feature>
<name>A0A844AWF0_9BURK</name>
<feature type="domain" description="Calx-beta" evidence="5">
    <location>
        <begin position="3413"/>
        <end position="3524"/>
    </location>
</feature>
<feature type="domain" description="Calx-beta" evidence="5">
    <location>
        <begin position="2724"/>
        <end position="2834"/>
    </location>
</feature>
<proteinExistence type="predicted"/>
<dbReference type="OrthoDB" id="8914045at2"/>
<keyword evidence="2" id="KW-0677">Repeat</keyword>
<evidence type="ECO:0000256" key="4">
    <source>
        <dbReference type="SAM" id="MobiDB-lite"/>
    </source>
</evidence>
<comment type="caution">
    <text evidence="6">The sequence shown here is derived from an EMBL/GenBank/DDBJ whole genome shotgun (WGS) entry which is preliminary data.</text>
</comment>
<keyword evidence="3" id="KW-0106">Calcium</keyword>
<feature type="domain" description="Calx-beta" evidence="5">
    <location>
        <begin position="2954"/>
        <end position="3064"/>
    </location>
</feature>
<dbReference type="InterPro" id="IPR038081">
    <property type="entry name" value="CalX-like_sf"/>
</dbReference>
<evidence type="ECO:0000313" key="7">
    <source>
        <dbReference type="Proteomes" id="UP000487350"/>
    </source>
</evidence>